<sequence>MREVKEMKKAYLIKVKGLVQGVGFRPDVARLARKYGLGGYVKNVSGGSVEIWVEGIQVENFLDDLKKLPPPIEIEQLDVIEASPKGFEDFRILPSGGAGKRSQVPPDFAICENCLKEILNPFSRRFRYALNSCAKCGPRFSMIKMLPYDRENTSMAPYPLCPECEREYSSIEDRRYHAQGISCNRCGPRVTLRDSDGKTVLVRDPITEAAKLLEEGFILAIKGMGGYHLAAKATSDEVVLELRKRKNRPRKPFALMALNYEVALGIVKDLDRDLFSSPEAPIILAPKREGAVSEWVAPGHELIGVMRAYTGLHYLLLMQTKEKFSIMTSANPTGKPTCIDLKCVLEMGVADYVLDHDREIVHRVDDSVIRRTGNSYVFLRRSRGYAPRWIEVRWRLPEALAVGAELQNVGAVSFENKVVMTQYIGDTDELENLEFLEKELRWFVEQYSVEPSFVVVDKHPLYNSRKLGLTIAEEMGSEVVEVQHHHAHVNSVMADLGLEEAVGIAIDGTGYGEDGAIWGGEVIYSNLRGFERLCHLRYYKLPGGDRAVKYPARIAISILHELGELDRFSEELSEALPGKELEFELTLKTLNSSPNSSSLGRLLDAASVLLGISKVRTYEGEPAMLLEATSFGGKPLFKEDFVKGNLIDGHELILRALMELERGARIKDVAYTIQFNLGYNFALCIRDMELPKVISGGAAVNQPFYEGVKDVLKEVFLPKRVPPGDGGISLGQLVTLRE</sequence>
<dbReference type="KEGG" id="iis:EYM_04470"/>
<dbReference type="SUPFAM" id="SSF55821">
    <property type="entry name" value="YrdC/RibB"/>
    <property type="match status" value="1"/>
</dbReference>
<dbReference type="GO" id="GO:0008270">
    <property type="term" value="F:zinc ion binding"/>
    <property type="evidence" value="ECO:0007669"/>
    <property type="project" value="UniProtKB-KW"/>
</dbReference>
<dbReference type="InterPro" id="IPR055128">
    <property type="entry name" value="HypF_C_2"/>
</dbReference>
<dbReference type="InterPro" id="IPR017945">
    <property type="entry name" value="DHBP_synth_RibB-like_a/b_dom"/>
</dbReference>
<evidence type="ECO:0000259" key="10">
    <source>
        <dbReference type="PROSITE" id="PS51160"/>
    </source>
</evidence>
<dbReference type="GO" id="GO:0016874">
    <property type="term" value="F:ligase activity"/>
    <property type="evidence" value="ECO:0007669"/>
    <property type="project" value="UniProtKB-UniRule"/>
</dbReference>
<comment type="similarity">
    <text evidence="2 8">Belongs to the carbamoyltransferase HypF family.</text>
</comment>
<dbReference type="PROSITE" id="PS00150">
    <property type="entry name" value="ACYLPHOSPHATASE_1"/>
    <property type="match status" value="1"/>
</dbReference>
<dbReference type="Pfam" id="PF00708">
    <property type="entry name" value="Acylphosphatase"/>
    <property type="match status" value="1"/>
</dbReference>
<dbReference type="GO" id="GO:0003725">
    <property type="term" value="F:double-stranded RNA binding"/>
    <property type="evidence" value="ECO:0007669"/>
    <property type="project" value="InterPro"/>
</dbReference>
<evidence type="ECO:0000256" key="8">
    <source>
        <dbReference type="PIRNR" id="PIRNR006256"/>
    </source>
</evidence>
<evidence type="ECO:0000256" key="5">
    <source>
        <dbReference type="ARBA" id="ARBA00022771"/>
    </source>
</evidence>
<keyword evidence="5" id="KW-0863">Zinc-finger</keyword>
<keyword evidence="13" id="KW-1185">Reference proteome</keyword>
<keyword evidence="9" id="KW-0378">Hydrolase</keyword>
<dbReference type="InterPro" id="IPR001792">
    <property type="entry name" value="Acylphosphatase-like_dom"/>
</dbReference>
<name>A0A0U2VCG9_9CREN</name>
<dbReference type="Gene3D" id="3.30.110.120">
    <property type="match status" value="1"/>
</dbReference>
<dbReference type="UniPathway" id="UPA00335"/>
<dbReference type="InterPro" id="IPR017968">
    <property type="entry name" value="Acylphosphatase_CS"/>
</dbReference>
<dbReference type="Pfam" id="PF17788">
    <property type="entry name" value="HypF_C"/>
    <property type="match status" value="1"/>
</dbReference>
<proteinExistence type="inferred from homology"/>
<dbReference type="EC" id="6.2.-.-" evidence="8"/>
<comment type="catalytic activity">
    <reaction evidence="7">
        <text>C-terminal L-cysteinyl-[HypE protein] + carbamoyl phosphate + ATP + H2O = C-terminal S-carboxamide-L-cysteinyl-[HypE protein] + AMP + phosphate + diphosphate + H(+)</text>
        <dbReference type="Rhea" id="RHEA:55636"/>
        <dbReference type="Rhea" id="RHEA-COMP:14247"/>
        <dbReference type="Rhea" id="RHEA-COMP:14392"/>
        <dbReference type="ChEBI" id="CHEBI:15377"/>
        <dbReference type="ChEBI" id="CHEBI:15378"/>
        <dbReference type="ChEBI" id="CHEBI:30616"/>
        <dbReference type="ChEBI" id="CHEBI:33019"/>
        <dbReference type="ChEBI" id="CHEBI:43474"/>
        <dbReference type="ChEBI" id="CHEBI:58228"/>
        <dbReference type="ChEBI" id="CHEBI:76913"/>
        <dbReference type="ChEBI" id="CHEBI:139126"/>
        <dbReference type="ChEBI" id="CHEBI:456215"/>
    </reaction>
</comment>
<dbReference type="InterPro" id="IPR036046">
    <property type="entry name" value="Acylphosphatase-like_dom_sf"/>
</dbReference>
<evidence type="ECO:0000256" key="7">
    <source>
        <dbReference type="ARBA" id="ARBA00048220"/>
    </source>
</evidence>
<dbReference type="AlphaFoldDB" id="A0A0U2VCG9"/>
<dbReference type="InterPro" id="IPR004421">
    <property type="entry name" value="Carbamoyltransferase_HypF"/>
</dbReference>
<dbReference type="PANTHER" id="PTHR42959:SF1">
    <property type="entry name" value="CARBAMOYLTRANSFERASE HYPF"/>
    <property type="match status" value="1"/>
</dbReference>
<dbReference type="InterPro" id="IPR006070">
    <property type="entry name" value="Sua5-like_dom"/>
</dbReference>
<evidence type="ECO:0000256" key="3">
    <source>
        <dbReference type="ARBA" id="ARBA00022598"/>
    </source>
</evidence>
<evidence type="ECO:0000313" key="12">
    <source>
        <dbReference type="EMBL" id="ALU11762.1"/>
    </source>
</evidence>
<dbReference type="Proteomes" id="UP000060778">
    <property type="component" value="Chromosome"/>
</dbReference>
<dbReference type="Pfam" id="PF07503">
    <property type="entry name" value="zf-HYPF"/>
    <property type="match status" value="2"/>
</dbReference>
<dbReference type="PROSITE" id="PS51163">
    <property type="entry name" value="YRDC"/>
    <property type="match status" value="1"/>
</dbReference>
<accession>A0A0U2VCG9</accession>
<evidence type="ECO:0000313" key="13">
    <source>
        <dbReference type="Proteomes" id="UP000060778"/>
    </source>
</evidence>
<feature type="domain" description="Acylphosphatase-like" evidence="10">
    <location>
        <begin position="10"/>
        <end position="94"/>
    </location>
</feature>
<gene>
    <name evidence="12" type="ORF">EYM_04470</name>
</gene>
<dbReference type="EMBL" id="CP006867">
    <property type="protein sequence ID" value="ALU11762.1"/>
    <property type="molecule type" value="Genomic_DNA"/>
</dbReference>
<dbReference type="InterPro" id="IPR051060">
    <property type="entry name" value="Carbamoyltrans_HypF-like"/>
</dbReference>
<dbReference type="Pfam" id="PF22521">
    <property type="entry name" value="HypF_C_2"/>
    <property type="match status" value="1"/>
</dbReference>
<dbReference type="PANTHER" id="PTHR42959">
    <property type="entry name" value="CARBAMOYLTRANSFERASE"/>
    <property type="match status" value="1"/>
</dbReference>
<dbReference type="GO" id="GO:0051604">
    <property type="term" value="P:protein maturation"/>
    <property type="evidence" value="ECO:0007669"/>
    <property type="project" value="TreeGrafter"/>
</dbReference>
<dbReference type="InterPro" id="IPR041440">
    <property type="entry name" value="HypF_C"/>
</dbReference>
<evidence type="ECO:0000256" key="4">
    <source>
        <dbReference type="ARBA" id="ARBA00022723"/>
    </source>
</evidence>
<feature type="domain" description="YrdC-like" evidence="11">
    <location>
        <begin position="203"/>
        <end position="384"/>
    </location>
</feature>
<evidence type="ECO:0000256" key="6">
    <source>
        <dbReference type="ARBA" id="ARBA00022833"/>
    </source>
</evidence>
<dbReference type="GO" id="GO:0016743">
    <property type="term" value="F:carboxyl- or carbamoyltransferase activity"/>
    <property type="evidence" value="ECO:0007669"/>
    <property type="project" value="UniProtKB-UniRule"/>
</dbReference>
<keyword evidence="4" id="KW-0479">Metal-binding</keyword>
<keyword evidence="6" id="KW-0862">Zinc</keyword>
<dbReference type="NCBIfam" id="TIGR00143">
    <property type="entry name" value="hypF"/>
    <property type="match status" value="1"/>
</dbReference>
<dbReference type="STRING" id="940295.EYM_04470"/>
<reference evidence="12 13" key="1">
    <citation type="submission" date="2013-11" db="EMBL/GenBank/DDBJ databases">
        <title>Comparative genomics of Ignicoccus.</title>
        <authorList>
            <person name="Podar M."/>
        </authorList>
    </citation>
    <scope>NUCLEOTIDE SEQUENCE [LARGE SCALE GENOMIC DNA]</scope>
    <source>
        <strain evidence="12 13">DSM 13165</strain>
    </source>
</reference>
<dbReference type="PATRIC" id="fig|940295.4.peg.856"/>
<protein>
    <recommendedName>
        <fullName evidence="8">Carbamoyltransferase</fullName>
        <ecNumber evidence="8">6.2.-.-</ecNumber>
    </recommendedName>
</protein>
<dbReference type="Gene3D" id="3.30.420.360">
    <property type="match status" value="1"/>
</dbReference>
<dbReference type="PROSITE" id="PS51160">
    <property type="entry name" value="ACYLPHOSPHATASE_3"/>
    <property type="match status" value="1"/>
</dbReference>
<evidence type="ECO:0000256" key="1">
    <source>
        <dbReference type="ARBA" id="ARBA00004711"/>
    </source>
</evidence>
<dbReference type="Gene3D" id="3.30.420.40">
    <property type="match status" value="1"/>
</dbReference>
<comment type="catalytic activity">
    <reaction evidence="9">
        <text>an acyl phosphate + H2O = a carboxylate + phosphate + H(+)</text>
        <dbReference type="Rhea" id="RHEA:14965"/>
        <dbReference type="ChEBI" id="CHEBI:15377"/>
        <dbReference type="ChEBI" id="CHEBI:15378"/>
        <dbReference type="ChEBI" id="CHEBI:29067"/>
        <dbReference type="ChEBI" id="CHEBI:43474"/>
        <dbReference type="ChEBI" id="CHEBI:59918"/>
        <dbReference type="EC" id="3.6.1.7"/>
    </reaction>
</comment>
<dbReference type="PIRSF" id="PIRSF006256">
    <property type="entry name" value="CMPcnvr_hdrg_mat"/>
    <property type="match status" value="1"/>
</dbReference>
<dbReference type="Pfam" id="PF01300">
    <property type="entry name" value="Sua5_yciO_yrdC"/>
    <property type="match status" value="1"/>
</dbReference>
<dbReference type="GO" id="GO:0003998">
    <property type="term" value="F:acylphosphatase activity"/>
    <property type="evidence" value="ECO:0007669"/>
    <property type="project" value="UniProtKB-EC"/>
</dbReference>
<evidence type="ECO:0000256" key="2">
    <source>
        <dbReference type="ARBA" id="ARBA00008097"/>
    </source>
</evidence>
<dbReference type="InterPro" id="IPR011125">
    <property type="entry name" value="Znf_HypF"/>
</dbReference>
<feature type="active site" evidence="9">
    <location>
        <position position="25"/>
    </location>
</feature>
<evidence type="ECO:0000256" key="9">
    <source>
        <dbReference type="PROSITE-ProRule" id="PRU00520"/>
    </source>
</evidence>
<evidence type="ECO:0000259" key="11">
    <source>
        <dbReference type="PROSITE" id="PS51163"/>
    </source>
</evidence>
<keyword evidence="3" id="KW-0436">Ligase</keyword>
<comment type="pathway">
    <text evidence="1">Protein modification; [NiFe] hydrogenase maturation.</text>
</comment>
<organism evidence="12 13">
    <name type="scientific">Ignicoccus islandicus DSM 13165</name>
    <dbReference type="NCBI Taxonomy" id="940295"/>
    <lineage>
        <taxon>Archaea</taxon>
        <taxon>Thermoproteota</taxon>
        <taxon>Thermoprotei</taxon>
        <taxon>Desulfurococcales</taxon>
        <taxon>Desulfurococcaceae</taxon>
        <taxon>Ignicoccus</taxon>
    </lineage>
</organism>
<dbReference type="Gene3D" id="3.90.870.50">
    <property type="match status" value="1"/>
</dbReference>
<feature type="active site" evidence="9">
    <location>
        <position position="43"/>
    </location>
</feature>
<dbReference type="PROSITE" id="PS00151">
    <property type="entry name" value="ACYLPHOSPHATASE_2"/>
    <property type="match status" value="1"/>
</dbReference>
<dbReference type="SUPFAM" id="SSF54975">
    <property type="entry name" value="Acylphosphatase/BLUF domain-like"/>
    <property type="match status" value="1"/>
</dbReference>